<dbReference type="AlphaFoldDB" id="A0ABD1LYC7"/>
<feature type="domain" description="Tify" evidence="3">
    <location>
        <begin position="226"/>
        <end position="279"/>
    </location>
</feature>
<evidence type="ECO:0000259" key="3">
    <source>
        <dbReference type="Pfam" id="PF16135"/>
    </source>
</evidence>
<evidence type="ECO:0000256" key="2">
    <source>
        <dbReference type="ARBA" id="ARBA00023242"/>
    </source>
</evidence>
<evidence type="ECO:0000259" key="4">
    <source>
        <dbReference type="Pfam" id="PF23209"/>
    </source>
</evidence>
<protein>
    <recommendedName>
        <fullName evidence="7">Tify domain-containing protein</fullName>
    </recommendedName>
</protein>
<reference evidence="5 6" key="1">
    <citation type="submission" date="2024-08" db="EMBL/GenBank/DDBJ databases">
        <title>Insights into the chromosomal genome structure of Flemingia macrophylla.</title>
        <authorList>
            <person name="Ding Y."/>
            <person name="Zhao Y."/>
            <person name="Bi W."/>
            <person name="Wu M."/>
            <person name="Zhao G."/>
            <person name="Gong Y."/>
            <person name="Li W."/>
            <person name="Zhang P."/>
        </authorList>
    </citation>
    <scope>NUCLEOTIDE SEQUENCE [LARGE SCALE GENOMIC DNA]</scope>
    <source>
        <strain evidence="5">DYQJB</strain>
        <tissue evidence="5">Leaf</tissue>
    </source>
</reference>
<dbReference type="GO" id="GO:0005634">
    <property type="term" value="C:nucleus"/>
    <property type="evidence" value="ECO:0007669"/>
    <property type="project" value="UniProtKB-SubCell"/>
</dbReference>
<dbReference type="Proteomes" id="UP001603857">
    <property type="component" value="Unassembled WGS sequence"/>
</dbReference>
<comment type="subcellular location">
    <subcellularLocation>
        <location evidence="1">Nucleus</location>
    </subcellularLocation>
</comment>
<dbReference type="Pfam" id="PF23209">
    <property type="entry name" value="IDM1_C"/>
    <property type="match status" value="1"/>
</dbReference>
<gene>
    <name evidence="5" type="ORF">Fmac_021964</name>
</gene>
<dbReference type="InterPro" id="IPR056511">
    <property type="entry name" value="IDM1_C"/>
</dbReference>
<organism evidence="5 6">
    <name type="scientific">Flemingia macrophylla</name>
    <dbReference type="NCBI Taxonomy" id="520843"/>
    <lineage>
        <taxon>Eukaryota</taxon>
        <taxon>Viridiplantae</taxon>
        <taxon>Streptophyta</taxon>
        <taxon>Embryophyta</taxon>
        <taxon>Tracheophyta</taxon>
        <taxon>Spermatophyta</taxon>
        <taxon>Magnoliopsida</taxon>
        <taxon>eudicotyledons</taxon>
        <taxon>Gunneridae</taxon>
        <taxon>Pentapetalae</taxon>
        <taxon>rosids</taxon>
        <taxon>fabids</taxon>
        <taxon>Fabales</taxon>
        <taxon>Fabaceae</taxon>
        <taxon>Papilionoideae</taxon>
        <taxon>50 kb inversion clade</taxon>
        <taxon>NPAAA clade</taxon>
        <taxon>indigoferoid/millettioid clade</taxon>
        <taxon>Phaseoleae</taxon>
        <taxon>Flemingia</taxon>
    </lineage>
</organism>
<name>A0ABD1LYC7_9FABA</name>
<accession>A0ABD1LYC7</accession>
<evidence type="ECO:0000313" key="5">
    <source>
        <dbReference type="EMBL" id="KAL2328537.1"/>
    </source>
</evidence>
<evidence type="ECO:0008006" key="7">
    <source>
        <dbReference type="Google" id="ProtNLM"/>
    </source>
</evidence>
<evidence type="ECO:0000256" key="1">
    <source>
        <dbReference type="ARBA" id="ARBA00004123"/>
    </source>
</evidence>
<feature type="domain" description="Increased DNA methylation 1 C-terminal" evidence="4">
    <location>
        <begin position="570"/>
        <end position="638"/>
    </location>
</feature>
<proteinExistence type="predicted"/>
<dbReference type="Pfam" id="PF16135">
    <property type="entry name" value="TDBD"/>
    <property type="match status" value="1"/>
</dbReference>
<keyword evidence="2" id="KW-0539">Nucleus</keyword>
<dbReference type="PANTHER" id="PTHR47025:SF2">
    <property type="entry name" value="AUTOIMMUNE REGULATOR"/>
    <property type="match status" value="1"/>
</dbReference>
<comment type="caution">
    <text evidence="5">The sequence shown here is derived from an EMBL/GenBank/DDBJ whole genome shotgun (WGS) entry which is preliminary data.</text>
</comment>
<keyword evidence="6" id="KW-1185">Reference proteome</keyword>
<dbReference type="EMBL" id="JBGMDY010000007">
    <property type="protein sequence ID" value="KAL2328537.1"/>
    <property type="molecule type" value="Genomic_DNA"/>
</dbReference>
<dbReference type="PANTHER" id="PTHR47025">
    <property type="entry name" value="AUTOIMMUNE REGULATOR"/>
    <property type="match status" value="1"/>
</dbReference>
<sequence>MANTIDLKPYLVISKVRTGLKREFAFAMKVQSEIYASMGRTRSSMTQNVVQVRDQPKKKRYKKSYLEKRKSEKLIGLVKDKEDVNVAPSEEEVKKDVLDVEKVKNQAGDEVAIVHKSNEPTSDMVQTHMQLVCDDGIKEGHIEEGCADVAISILDCKAKHTRRFTQSKLKKLHDGDNKIENDGVEKEIAGNRFHLRLKDLLSSEILDGLHVTYVRSTKAKVTGLKGVISGNGIVCYCEACDGIEVVTPAIFELHAGSSNRRPSEHIFLENGNTLRDVMNVFSNIPLSTLEEALQRVLKGFTFKKSKFCVHCKDINVVSSLFCNSCMVPKDCQTCQTQTTETDKMCVSLAIQSRSTEANLYSKPLHYGMKQNTCRGKSPRKLTKKDLRLHKLVFEEDVLPDGTELAYYADGKMTWSVYWIRGRTTESPICWRRPRWAKSSIVPWRRPRCQYFSKSFGPQTVIICDQELPEGNWFCSSSCDEIHTTLASLVARGEENVQDSLKNVIRKKCYDKVLKNKDDFDIKWRVLNWKLDESDENEKFLSKVVAIFHERFDPIVHPTTGVDFISSMIFGQTIISAGIFRVLGLEVAELPLVATTTDYQGQGLLGSLKVKHLVLPAADEAESLWTSKFGFTKLDQEEQGLLDTKPFNVRKAGGGGL</sequence>
<dbReference type="InterPro" id="IPR032308">
    <property type="entry name" value="TDBD"/>
</dbReference>
<evidence type="ECO:0000313" key="6">
    <source>
        <dbReference type="Proteomes" id="UP001603857"/>
    </source>
</evidence>